<sequence length="309" mass="33923">MEEALARLVPAFQTLGSVLDRLAPLLVWLAEHLQSALAKLGQWHADVLFKCILGACMLFFGGYFPTLISAVEAYRICGWKTTKQCLLDLYESYRVAKAASEKDDKLDEDKDGQPDVLSLSAKELAARKLKVAMKATDPDKVMYATIGLWAGFSAVAATLRMKFARFITLGGAIGDTVTSFLIPTVGPPAKKIVPMEFHKWVDPGLSVLGHGLAILVSYLVQRIIGTIHSAIRGAEMLCGALLMAAHYRNMHIPEEFKVLVVTASTVGLALLGLWMQISSGFSLSFPWNLMLMPLRFLDWLLYVFVSTGV</sequence>
<evidence type="ECO:0000256" key="1">
    <source>
        <dbReference type="SAM" id="Phobius"/>
    </source>
</evidence>
<feature type="transmembrane region" description="Helical" evidence="1">
    <location>
        <begin position="287"/>
        <end position="305"/>
    </location>
</feature>
<keyword evidence="1" id="KW-1133">Transmembrane helix</keyword>
<proteinExistence type="predicted"/>
<accession>A0A7S3UGJ9</accession>
<feature type="transmembrane region" description="Helical" evidence="1">
    <location>
        <begin position="205"/>
        <end position="224"/>
    </location>
</feature>
<keyword evidence="1" id="KW-0812">Transmembrane</keyword>
<evidence type="ECO:0000313" key="2">
    <source>
        <dbReference type="EMBL" id="CAE0613164.1"/>
    </source>
</evidence>
<protein>
    <submittedName>
        <fullName evidence="2">Uncharacterized protein</fullName>
    </submittedName>
</protein>
<feature type="transmembrane region" description="Helical" evidence="1">
    <location>
        <begin position="141"/>
        <end position="159"/>
    </location>
</feature>
<organism evidence="2">
    <name type="scientific">Picocystis salinarum</name>
    <dbReference type="NCBI Taxonomy" id="88271"/>
    <lineage>
        <taxon>Eukaryota</taxon>
        <taxon>Viridiplantae</taxon>
        <taxon>Chlorophyta</taxon>
        <taxon>Picocystophyceae</taxon>
        <taxon>Picocystales</taxon>
        <taxon>Picocystaceae</taxon>
        <taxon>Picocystis</taxon>
    </lineage>
</organism>
<gene>
    <name evidence="2" type="ORF">PSAL00342_LOCUS7063</name>
</gene>
<reference evidence="2" key="1">
    <citation type="submission" date="2021-01" db="EMBL/GenBank/DDBJ databases">
        <authorList>
            <person name="Corre E."/>
            <person name="Pelletier E."/>
            <person name="Niang G."/>
            <person name="Scheremetjew M."/>
            <person name="Finn R."/>
            <person name="Kale V."/>
            <person name="Holt S."/>
            <person name="Cochrane G."/>
            <person name="Meng A."/>
            <person name="Brown T."/>
            <person name="Cohen L."/>
        </authorList>
    </citation>
    <scope>NUCLEOTIDE SEQUENCE</scope>
    <source>
        <strain evidence="2">CCMP1897</strain>
    </source>
</reference>
<dbReference type="AlphaFoldDB" id="A0A7S3UGJ9"/>
<feature type="transmembrane region" description="Helical" evidence="1">
    <location>
        <begin position="47"/>
        <end position="64"/>
    </location>
</feature>
<name>A0A7S3UGJ9_9CHLO</name>
<feature type="transmembrane region" description="Helical" evidence="1">
    <location>
        <begin position="166"/>
        <end position="185"/>
    </location>
</feature>
<dbReference type="EMBL" id="HBIS01008267">
    <property type="protein sequence ID" value="CAE0613164.1"/>
    <property type="molecule type" value="Transcribed_RNA"/>
</dbReference>
<keyword evidence="1" id="KW-0472">Membrane</keyword>
<feature type="transmembrane region" description="Helical" evidence="1">
    <location>
        <begin position="256"/>
        <end position="275"/>
    </location>
</feature>